<dbReference type="Proteomes" id="UP001605036">
    <property type="component" value="Unassembled WGS sequence"/>
</dbReference>
<evidence type="ECO:0000313" key="1">
    <source>
        <dbReference type="EMBL" id="KAL2608095.1"/>
    </source>
</evidence>
<dbReference type="AlphaFoldDB" id="A0ABD1XH44"/>
<dbReference type="EMBL" id="JBHFFA010000008">
    <property type="protein sequence ID" value="KAL2608095.1"/>
    <property type="molecule type" value="Genomic_DNA"/>
</dbReference>
<sequence length="160" mass="17828">MRCRTMKVKKATTRKPSTLKQMEVSVIVYQTGSDITTGIFDRIIALAEDDQKQPLLPSSVSSWHHSEVKSKLVIAPAQILTVLQSSRLLLVPVQSPLLFGSGMLRTDQKSVGYTKPILGFQKKGATVYNQKYRVQVVSDSLQVTTTTCLCQTPRQFNVRS</sequence>
<reference evidence="1 2" key="1">
    <citation type="submission" date="2024-09" db="EMBL/GenBank/DDBJ databases">
        <title>Chromosome-scale assembly of Riccia fluitans.</title>
        <authorList>
            <person name="Paukszto L."/>
            <person name="Sawicki J."/>
            <person name="Karawczyk K."/>
            <person name="Piernik-Szablinska J."/>
            <person name="Szczecinska M."/>
            <person name="Mazdziarz M."/>
        </authorList>
    </citation>
    <scope>NUCLEOTIDE SEQUENCE [LARGE SCALE GENOMIC DNA]</scope>
    <source>
        <strain evidence="1">Rf_01</strain>
        <tissue evidence="1">Aerial parts of the thallus</tissue>
    </source>
</reference>
<accession>A0ABD1XH44</accession>
<comment type="caution">
    <text evidence="1">The sequence shown here is derived from an EMBL/GenBank/DDBJ whole genome shotgun (WGS) entry which is preliminary data.</text>
</comment>
<proteinExistence type="predicted"/>
<keyword evidence="2" id="KW-1185">Reference proteome</keyword>
<evidence type="ECO:0000313" key="2">
    <source>
        <dbReference type="Proteomes" id="UP001605036"/>
    </source>
</evidence>
<protein>
    <submittedName>
        <fullName evidence="1">Uncharacterized protein</fullName>
    </submittedName>
</protein>
<name>A0ABD1XH44_9MARC</name>
<organism evidence="1 2">
    <name type="scientific">Riccia fluitans</name>
    <dbReference type="NCBI Taxonomy" id="41844"/>
    <lineage>
        <taxon>Eukaryota</taxon>
        <taxon>Viridiplantae</taxon>
        <taxon>Streptophyta</taxon>
        <taxon>Embryophyta</taxon>
        <taxon>Marchantiophyta</taxon>
        <taxon>Marchantiopsida</taxon>
        <taxon>Marchantiidae</taxon>
        <taxon>Marchantiales</taxon>
        <taxon>Ricciaceae</taxon>
        <taxon>Riccia</taxon>
    </lineage>
</organism>
<gene>
    <name evidence="1" type="ORF">R1flu_026668</name>
</gene>